<name>A0ABX2D0P9_9CYAN</name>
<feature type="domain" description="Pyridoxamine 5'-phosphate oxidase N-terminal" evidence="1">
    <location>
        <begin position="42"/>
        <end position="135"/>
    </location>
</feature>
<reference evidence="2 3" key="1">
    <citation type="journal article" date="2020" name="Sci. Rep.">
        <title>A novel cyanobacterial geosmin producer, revising GeoA distribution and dispersion patterns in Bacteria.</title>
        <authorList>
            <person name="Churro C."/>
            <person name="Semedo-Aguiar A.P."/>
            <person name="Silva A.D."/>
            <person name="Pereira-Leal J.B."/>
            <person name="Leite R.B."/>
        </authorList>
    </citation>
    <scope>NUCLEOTIDE SEQUENCE [LARGE SCALE GENOMIC DNA]</scope>
    <source>
        <strain evidence="2 3">IPMA8</strain>
    </source>
</reference>
<dbReference type="InterPro" id="IPR012349">
    <property type="entry name" value="Split_barrel_FMN-bd"/>
</dbReference>
<accession>A0ABX2D0P9</accession>
<evidence type="ECO:0000313" key="3">
    <source>
        <dbReference type="Proteomes" id="UP000702425"/>
    </source>
</evidence>
<gene>
    <name evidence="2" type="ORF">E5S67_03997</name>
</gene>
<protein>
    <recommendedName>
        <fullName evidence="1">Pyridoxamine 5'-phosphate oxidase N-terminal domain-containing protein</fullName>
    </recommendedName>
</protein>
<proteinExistence type="predicted"/>
<evidence type="ECO:0000259" key="1">
    <source>
        <dbReference type="Pfam" id="PF01243"/>
    </source>
</evidence>
<dbReference type="Gene3D" id="2.30.110.10">
    <property type="entry name" value="Electron Transport, Fmn-binding Protein, Chain A"/>
    <property type="match status" value="1"/>
</dbReference>
<dbReference type="Proteomes" id="UP000702425">
    <property type="component" value="Unassembled WGS sequence"/>
</dbReference>
<dbReference type="EMBL" id="SRRZ01000078">
    <property type="protein sequence ID" value="NQE36234.1"/>
    <property type="molecule type" value="Genomic_DNA"/>
</dbReference>
<comment type="caution">
    <text evidence="2">The sequence shown here is derived from an EMBL/GenBank/DDBJ whole genome shotgun (WGS) entry which is preliminary data.</text>
</comment>
<dbReference type="SUPFAM" id="SSF50475">
    <property type="entry name" value="FMN-binding split barrel"/>
    <property type="match status" value="1"/>
</dbReference>
<sequence>MPRQFGKIAFTPAVKAMQEKMGSRENYERFVAKGADNNSINPDLEQFISSMEGFYLGTVSSNGYPYIQFRGGKAGFLKILDPRTLGFADFRGNVQYISVGNLAENDKAFLFLMDYRHRRRLKILGRARVVEDDPVILARVRDTDYDATVERAIVFEIDGWDWNCPQHIPIRYSETEVEAMQTRIRELEKLLAAKNPNNVNTPDPLAPIN</sequence>
<keyword evidence="3" id="KW-1185">Reference proteome</keyword>
<dbReference type="PANTHER" id="PTHR42815">
    <property type="entry name" value="FAD-BINDING, PUTATIVE (AFU_ORTHOLOGUE AFUA_6G07600)-RELATED"/>
    <property type="match status" value="1"/>
</dbReference>
<dbReference type="RefSeq" id="WP_172190162.1">
    <property type="nucleotide sequence ID" value="NZ_CAWPPK010000294.1"/>
</dbReference>
<dbReference type="Pfam" id="PF01243">
    <property type="entry name" value="PNPOx_N"/>
    <property type="match status" value="1"/>
</dbReference>
<dbReference type="InterPro" id="IPR011576">
    <property type="entry name" value="Pyridox_Oxase_N"/>
</dbReference>
<organism evidence="2 3">
    <name type="scientific">Microcoleus asticus IPMA8</name>
    <dbReference type="NCBI Taxonomy" id="2563858"/>
    <lineage>
        <taxon>Bacteria</taxon>
        <taxon>Bacillati</taxon>
        <taxon>Cyanobacteriota</taxon>
        <taxon>Cyanophyceae</taxon>
        <taxon>Oscillatoriophycideae</taxon>
        <taxon>Oscillatoriales</taxon>
        <taxon>Microcoleaceae</taxon>
        <taxon>Microcoleus</taxon>
        <taxon>Microcoleus asticus</taxon>
    </lineage>
</organism>
<evidence type="ECO:0000313" key="2">
    <source>
        <dbReference type="EMBL" id="NQE36234.1"/>
    </source>
</evidence>
<dbReference type="PANTHER" id="PTHR42815:SF2">
    <property type="entry name" value="FAD-BINDING, PUTATIVE (AFU_ORTHOLOGUE AFUA_6G07600)-RELATED"/>
    <property type="match status" value="1"/>
</dbReference>